<comment type="caution">
    <text evidence="4">The sequence shown here is derived from an EMBL/GenBank/DDBJ whole genome shotgun (WGS) entry which is preliminary data.</text>
</comment>
<name>A0A9D3MMA9_ANGAN</name>
<dbReference type="InterPro" id="IPR005502">
    <property type="entry name" value="Ribosyl_crysJ1"/>
</dbReference>
<accession>A0A9D3MMA9</accession>
<evidence type="ECO:0000313" key="4">
    <source>
        <dbReference type="EMBL" id="KAG5851492.1"/>
    </source>
</evidence>
<sequence>MLSGFKPVSPVGQVSGGEWSVTVPVCCFWRRGAEWVTTAPVGRGPRRGPGPAGGGVGGLEQALERVEKRRLPLDLLTHIATAEALLAGMKSQHTFCREVARRYLIALEKYLSCNEDKRSATKTGTDPGTSAAVRGLCIGMRFPRPEHVTDLIHASVECGRMTHTCPTGAAGVPLGQAHAGGAATGRTVLPGKPALFTDYSENWFYFETKWQFYLQQRKIDREGCDEPFFPENYDSVERNKLYRHWSAASPGKRKGVAITLMVYDAILGAGGDWTRLCQWALCHGGDSEGTGCMVGCLYGLLYGSLGVPSSFLLNLGLKGQMEGLGAALYAAANGERPELGDAPISSGEFHADLWQAVKRLSWQAVNTLLNFLALLEQGQPAGPWAAQGGHGEINTLLNYLALLEQGVASRQERPPSQRQPREDVGRGRGGGGARGKSPSSPPIPLPLSAPEVPVHQTGAQRQSAEAPPPSPGEANHHKALSTSG</sequence>
<dbReference type="Gene3D" id="1.10.4080.10">
    <property type="entry name" value="ADP-ribosylation/Crystallin J1"/>
    <property type="match status" value="1"/>
</dbReference>
<feature type="region of interest" description="Disordered" evidence="3">
    <location>
        <begin position="408"/>
        <end position="484"/>
    </location>
</feature>
<dbReference type="Proteomes" id="UP001044222">
    <property type="component" value="Unassembled WGS sequence"/>
</dbReference>
<gene>
    <name evidence="4" type="ORF">ANANG_G00094000</name>
</gene>
<dbReference type="GO" id="GO:0046872">
    <property type="term" value="F:metal ion binding"/>
    <property type="evidence" value="ECO:0007669"/>
    <property type="project" value="UniProtKB-KW"/>
</dbReference>
<keyword evidence="2" id="KW-0460">Magnesium</keyword>
<evidence type="ECO:0000313" key="5">
    <source>
        <dbReference type="Proteomes" id="UP001044222"/>
    </source>
</evidence>
<evidence type="ECO:0008006" key="6">
    <source>
        <dbReference type="Google" id="ProtNLM"/>
    </source>
</evidence>
<evidence type="ECO:0000256" key="2">
    <source>
        <dbReference type="PIRSR" id="PIRSR605502-1"/>
    </source>
</evidence>
<keyword evidence="5" id="KW-1185">Reference proteome</keyword>
<dbReference type="PANTHER" id="PTHR16222">
    <property type="entry name" value="ADP-RIBOSYLGLYCOHYDROLASE"/>
    <property type="match status" value="1"/>
</dbReference>
<dbReference type="InterPro" id="IPR050792">
    <property type="entry name" value="ADP-ribosylglycohydrolase"/>
</dbReference>
<proteinExistence type="inferred from homology"/>
<organism evidence="4 5">
    <name type="scientific">Anguilla anguilla</name>
    <name type="common">European freshwater eel</name>
    <name type="synonym">Muraena anguilla</name>
    <dbReference type="NCBI Taxonomy" id="7936"/>
    <lineage>
        <taxon>Eukaryota</taxon>
        <taxon>Metazoa</taxon>
        <taxon>Chordata</taxon>
        <taxon>Craniata</taxon>
        <taxon>Vertebrata</taxon>
        <taxon>Euteleostomi</taxon>
        <taxon>Actinopterygii</taxon>
        <taxon>Neopterygii</taxon>
        <taxon>Teleostei</taxon>
        <taxon>Anguilliformes</taxon>
        <taxon>Anguillidae</taxon>
        <taxon>Anguilla</taxon>
    </lineage>
</organism>
<evidence type="ECO:0000256" key="3">
    <source>
        <dbReference type="SAM" id="MobiDB-lite"/>
    </source>
</evidence>
<dbReference type="SUPFAM" id="SSF101478">
    <property type="entry name" value="ADP-ribosylglycohydrolase"/>
    <property type="match status" value="1"/>
</dbReference>
<dbReference type="Pfam" id="PF03747">
    <property type="entry name" value="ADP_ribosyl_GH"/>
    <property type="match status" value="1"/>
</dbReference>
<dbReference type="PANTHER" id="PTHR16222:SF23">
    <property type="entry name" value="INACTIVE ADP-RIBOSYLTRANSFERASE ARH2"/>
    <property type="match status" value="1"/>
</dbReference>
<dbReference type="InterPro" id="IPR036705">
    <property type="entry name" value="Ribosyl_crysJ1_sf"/>
</dbReference>
<comment type="similarity">
    <text evidence="1">Belongs to the ADP-ribosylglycohydrolase family.</text>
</comment>
<reference evidence="4" key="1">
    <citation type="submission" date="2021-01" db="EMBL/GenBank/DDBJ databases">
        <title>A chromosome-scale assembly of European eel, Anguilla anguilla.</title>
        <authorList>
            <person name="Henkel C."/>
            <person name="Jong-Raadsen S.A."/>
            <person name="Dufour S."/>
            <person name="Weltzien F.-A."/>
            <person name="Palstra A.P."/>
            <person name="Pelster B."/>
            <person name="Spaink H.P."/>
            <person name="Van Den Thillart G.E."/>
            <person name="Jansen H."/>
            <person name="Zahm M."/>
            <person name="Klopp C."/>
            <person name="Cedric C."/>
            <person name="Louis A."/>
            <person name="Berthelot C."/>
            <person name="Parey E."/>
            <person name="Roest Crollius H."/>
            <person name="Montfort J."/>
            <person name="Robinson-Rechavi M."/>
            <person name="Bucao C."/>
            <person name="Bouchez O."/>
            <person name="Gislard M."/>
            <person name="Lluch J."/>
            <person name="Milhes M."/>
            <person name="Lampietro C."/>
            <person name="Lopez Roques C."/>
            <person name="Donnadieu C."/>
            <person name="Braasch I."/>
            <person name="Desvignes T."/>
            <person name="Postlethwait J."/>
            <person name="Bobe J."/>
            <person name="Guiguen Y."/>
            <person name="Dirks R."/>
        </authorList>
    </citation>
    <scope>NUCLEOTIDE SEQUENCE</scope>
    <source>
        <strain evidence="4">Tag_6206</strain>
        <tissue evidence="4">Liver</tissue>
    </source>
</reference>
<feature type="compositionally biased region" description="Basic and acidic residues" evidence="3">
    <location>
        <begin position="410"/>
        <end position="426"/>
    </location>
</feature>
<comment type="cofactor">
    <cofactor evidence="2">
        <name>Mg(2+)</name>
        <dbReference type="ChEBI" id="CHEBI:18420"/>
    </cofactor>
    <text evidence="2">Binds 2 magnesium ions per subunit.</text>
</comment>
<evidence type="ECO:0000256" key="1">
    <source>
        <dbReference type="ARBA" id="ARBA00010702"/>
    </source>
</evidence>
<feature type="binding site" evidence="2">
    <location>
        <position position="286"/>
    </location>
    <ligand>
        <name>Mg(2+)</name>
        <dbReference type="ChEBI" id="CHEBI:18420"/>
        <label>1</label>
    </ligand>
</feature>
<dbReference type="AlphaFoldDB" id="A0A9D3MMA9"/>
<keyword evidence="2" id="KW-0479">Metal-binding</keyword>
<dbReference type="EMBL" id="JAFIRN010000004">
    <property type="protein sequence ID" value="KAG5851492.1"/>
    <property type="molecule type" value="Genomic_DNA"/>
</dbReference>
<protein>
    <recommendedName>
        <fullName evidence="6">ADP-ribosylhydrolase like 1</fullName>
    </recommendedName>
</protein>